<dbReference type="Pfam" id="PF08478">
    <property type="entry name" value="POTRA_1"/>
    <property type="match status" value="1"/>
</dbReference>
<keyword evidence="4 9" id="KW-0812">Transmembrane</keyword>
<evidence type="ECO:0000259" key="10">
    <source>
        <dbReference type="PROSITE" id="PS51779"/>
    </source>
</evidence>
<feature type="compositionally biased region" description="Polar residues" evidence="8">
    <location>
        <begin position="23"/>
        <end position="37"/>
    </location>
</feature>
<feature type="region of interest" description="Disordered" evidence="8">
    <location>
        <begin position="1"/>
        <end position="59"/>
    </location>
</feature>
<dbReference type="AlphaFoldDB" id="A0A101FWK7"/>
<protein>
    <submittedName>
        <fullName evidence="11">Putative cell division protein FtsQ</fullName>
    </submittedName>
</protein>
<dbReference type="InterPro" id="IPR013685">
    <property type="entry name" value="POTRA_FtsQ_type"/>
</dbReference>
<dbReference type="InterPro" id="IPR050487">
    <property type="entry name" value="FtsQ_DivIB"/>
</dbReference>
<evidence type="ECO:0000256" key="5">
    <source>
        <dbReference type="ARBA" id="ARBA00022989"/>
    </source>
</evidence>
<organism evidence="11 12">
    <name type="scientific">Anaerolinea thermophila</name>
    <dbReference type="NCBI Taxonomy" id="167964"/>
    <lineage>
        <taxon>Bacteria</taxon>
        <taxon>Bacillati</taxon>
        <taxon>Chloroflexota</taxon>
        <taxon>Anaerolineae</taxon>
        <taxon>Anaerolineales</taxon>
        <taxon>Anaerolineaceae</taxon>
        <taxon>Anaerolinea</taxon>
    </lineage>
</organism>
<feature type="domain" description="POTRA" evidence="10">
    <location>
        <begin position="111"/>
        <end position="179"/>
    </location>
</feature>
<evidence type="ECO:0000256" key="8">
    <source>
        <dbReference type="SAM" id="MobiDB-lite"/>
    </source>
</evidence>
<feature type="compositionally biased region" description="Basic and acidic residues" evidence="8">
    <location>
        <begin position="1"/>
        <end position="16"/>
    </location>
</feature>
<evidence type="ECO:0000256" key="1">
    <source>
        <dbReference type="ARBA" id="ARBA00004370"/>
    </source>
</evidence>
<keyword evidence="2" id="KW-1003">Cell membrane</keyword>
<dbReference type="GO" id="GO:0051301">
    <property type="term" value="P:cell division"/>
    <property type="evidence" value="ECO:0007669"/>
    <property type="project" value="UniProtKB-KW"/>
</dbReference>
<dbReference type="PANTHER" id="PTHR37820:SF1">
    <property type="entry name" value="CELL DIVISION PROTEIN FTSQ"/>
    <property type="match status" value="1"/>
</dbReference>
<keyword evidence="3 11" id="KW-0132">Cell division</keyword>
<keyword evidence="5 9" id="KW-1133">Transmembrane helix</keyword>
<proteinExistence type="predicted"/>
<gene>
    <name evidence="11" type="ORF">XD73_1391</name>
</gene>
<evidence type="ECO:0000256" key="6">
    <source>
        <dbReference type="ARBA" id="ARBA00023136"/>
    </source>
</evidence>
<dbReference type="PROSITE" id="PS51779">
    <property type="entry name" value="POTRA"/>
    <property type="match status" value="1"/>
</dbReference>
<evidence type="ECO:0000256" key="4">
    <source>
        <dbReference type="ARBA" id="ARBA00022692"/>
    </source>
</evidence>
<evidence type="ECO:0000256" key="3">
    <source>
        <dbReference type="ARBA" id="ARBA00022618"/>
    </source>
</evidence>
<name>A0A101FWK7_9CHLR</name>
<accession>A0A101FWK7</accession>
<dbReference type="Proteomes" id="UP000064249">
    <property type="component" value="Unassembled WGS sequence"/>
</dbReference>
<keyword evidence="6 9" id="KW-0472">Membrane</keyword>
<comment type="subcellular location">
    <subcellularLocation>
        <location evidence="1">Membrane</location>
    </subcellularLocation>
</comment>
<evidence type="ECO:0000256" key="2">
    <source>
        <dbReference type="ARBA" id="ARBA00022475"/>
    </source>
</evidence>
<keyword evidence="7" id="KW-0131">Cell cycle</keyword>
<feature type="transmembrane region" description="Helical" evidence="9">
    <location>
        <begin position="85"/>
        <end position="108"/>
    </location>
</feature>
<evidence type="ECO:0000256" key="7">
    <source>
        <dbReference type="ARBA" id="ARBA00023306"/>
    </source>
</evidence>
<dbReference type="Gene3D" id="3.10.20.310">
    <property type="entry name" value="membrane protein fhac"/>
    <property type="match status" value="1"/>
</dbReference>
<dbReference type="InterPro" id="IPR034746">
    <property type="entry name" value="POTRA"/>
</dbReference>
<evidence type="ECO:0000256" key="9">
    <source>
        <dbReference type="SAM" id="Phobius"/>
    </source>
</evidence>
<dbReference type="PANTHER" id="PTHR37820">
    <property type="entry name" value="CELL DIVISION PROTEIN DIVIB"/>
    <property type="match status" value="1"/>
</dbReference>
<reference evidence="11 12" key="1">
    <citation type="journal article" date="2015" name="MBio">
        <title>Genome-Resolved Metagenomic Analysis Reveals Roles for Candidate Phyla and Other Microbial Community Members in Biogeochemical Transformations in Oil Reservoirs.</title>
        <authorList>
            <person name="Hu P."/>
            <person name="Tom L."/>
            <person name="Singh A."/>
            <person name="Thomas B.C."/>
            <person name="Baker B.J."/>
            <person name="Piceno Y.M."/>
            <person name="Andersen G.L."/>
            <person name="Banfield J.F."/>
        </authorList>
    </citation>
    <scope>NUCLEOTIDE SEQUENCE [LARGE SCALE GENOMIC DNA]</scope>
    <source>
        <strain evidence="11">46_16</strain>
    </source>
</reference>
<comment type="caution">
    <text evidence="11">The sequence shown here is derived from an EMBL/GenBank/DDBJ whole genome shotgun (WGS) entry which is preliminary data.</text>
</comment>
<sequence length="334" mass="37776">MAKRQREDESRFEKIRAYRQTGRKNTPQSPYVSSATRKQTKRKVPVTRRTMPSPPMVKRQGRKVNVPLRTKGAELQLPAFPQLQLGWRFISGAIFFLSLAVVFSFASLDAFEITSINLNGSHRLGAEAILSQVDLVGKAIISVKPEVVKQEITESFPSVKSVKVSAGLPASVNIQVVERDPIILWQSEEMPLWIDAEGVTFPVRGEAETILTVLANGNPPEIAEIEETETDEENEEIASFLEPRYPKTTLEFIHGMLALSEYLPEDTYFQYDPQFGLGWQDPRGWLVYFGSNTSEIDIKLAEYETIISTLQAENRQPALISLEFLHAPFYRMEP</sequence>
<dbReference type="EMBL" id="LGFU01000171">
    <property type="protein sequence ID" value="KUK45735.1"/>
    <property type="molecule type" value="Genomic_DNA"/>
</dbReference>
<evidence type="ECO:0000313" key="11">
    <source>
        <dbReference type="EMBL" id="KUK45735.1"/>
    </source>
</evidence>
<evidence type="ECO:0000313" key="12">
    <source>
        <dbReference type="Proteomes" id="UP000064249"/>
    </source>
</evidence>
<dbReference type="GO" id="GO:0005886">
    <property type="term" value="C:plasma membrane"/>
    <property type="evidence" value="ECO:0007669"/>
    <property type="project" value="TreeGrafter"/>
</dbReference>